<name>A0A078B5H7_STYLE</name>
<keyword evidence="1" id="KW-1133">Transmembrane helix</keyword>
<evidence type="ECO:0008006" key="4">
    <source>
        <dbReference type="Google" id="ProtNLM"/>
    </source>
</evidence>
<keyword evidence="1" id="KW-0472">Membrane</keyword>
<keyword evidence="3" id="KW-1185">Reference proteome</keyword>
<feature type="transmembrane region" description="Helical" evidence="1">
    <location>
        <begin position="429"/>
        <end position="453"/>
    </location>
</feature>
<protein>
    <recommendedName>
        <fullName evidence="4">Transmembrane protein</fullName>
    </recommendedName>
</protein>
<evidence type="ECO:0000256" key="1">
    <source>
        <dbReference type="SAM" id="Phobius"/>
    </source>
</evidence>
<proteinExistence type="predicted"/>
<evidence type="ECO:0000313" key="3">
    <source>
        <dbReference type="Proteomes" id="UP000039865"/>
    </source>
</evidence>
<feature type="transmembrane region" description="Helical" evidence="1">
    <location>
        <begin position="465"/>
        <end position="481"/>
    </location>
</feature>
<evidence type="ECO:0000313" key="2">
    <source>
        <dbReference type="EMBL" id="CDW88778.1"/>
    </source>
</evidence>
<dbReference type="PANTHER" id="PTHR11319">
    <property type="entry name" value="G PROTEIN-COUPLED RECEPTOR-RELATED"/>
    <property type="match status" value="1"/>
</dbReference>
<dbReference type="OrthoDB" id="296301at2759"/>
<dbReference type="InParanoid" id="A0A078B5H7"/>
<feature type="transmembrane region" description="Helical" evidence="1">
    <location>
        <begin position="520"/>
        <end position="543"/>
    </location>
</feature>
<keyword evidence="1" id="KW-0812">Transmembrane</keyword>
<reference evidence="2 3" key="1">
    <citation type="submission" date="2014-06" db="EMBL/GenBank/DDBJ databases">
        <authorList>
            <person name="Swart Estienne"/>
        </authorList>
    </citation>
    <scope>NUCLEOTIDE SEQUENCE [LARGE SCALE GENOMIC DNA]</scope>
    <source>
        <strain evidence="2 3">130c</strain>
    </source>
</reference>
<feature type="transmembrane region" description="Helical" evidence="1">
    <location>
        <begin position="331"/>
        <end position="354"/>
    </location>
</feature>
<dbReference type="EMBL" id="CCKQ01016890">
    <property type="protein sequence ID" value="CDW88778.1"/>
    <property type="molecule type" value="Genomic_DNA"/>
</dbReference>
<dbReference type="Proteomes" id="UP000039865">
    <property type="component" value="Unassembled WGS sequence"/>
</dbReference>
<dbReference type="PANTHER" id="PTHR11319:SF35">
    <property type="entry name" value="OUTER MEMBRANE PROTEIN PMPC-RELATED"/>
    <property type="match status" value="1"/>
</dbReference>
<dbReference type="AlphaFoldDB" id="A0A078B5H7"/>
<feature type="transmembrane region" description="Helical" evidence="1">
    <location>
        <begin position="597"/>
        <end position="613"/>
    </location>
</feature>
<organism evidence="2 3">
    <name type="scientific">Stylonychia lemnae</name>
    <name type="common">Ciliate</name>
    <dbReference type="NCBI Taxonomy" id="5949"/>
    <lineage>
        <taxon>Eukaryota</taxon>
        <taxon>Sar</taxon>
        <taxon>Alveolata</taxon>
        <taxon>Ciliophora</taxon>
        <taxon>Intramacronucleata</taxon>
        <taxon>Spirotrichea</taxon>
        <taxon>Stichotrichia</taxon>
        <taxon>Sporadotrichida</taxon>
        <taxon>Oxytrichidae</taxon>
        <taxon>Stylonychinae</taxon>
        <taxon>Stylonychia</taxon>
    </lineage>
</organism>
<gene>
    <name evidence="2" type="primary">Contig5578.g5973</name>
    <name evidence="2" type="ORF">STYLEM_17902</name>
</gene>
<accession>A0A078B5H7</accession>
<feature type="transmembrane region" description="Helical" evidence="1">
    <location>
        <begin position="657"/>
        <end position="679"/>
    </location>
</feature>
<sequence length="1041" mass="120716">MEERLLSFVQKVKYLLYQSYLVIYCNYTVKNNKFYGNSAQYNGGVIYYNKYRPDGLLDNQYFPDNRAQYGDDYASFPLSLQVEMINQQEAASGQRYQGKIIVRVVDPEGQLVSNDNSTSIMIEAIDDSQAGVTGLRQLKVENGIAIYDDLKFYAQPGTKGVKFVIFSTTINDQYRRESLNIPNDIITNKEVISIDFRICLEGESSTNNECLVCEAGSYSLKQNSSQCQQCPQFADCPGGYQIVVFSGYWRKDQNSSEIYKCLAKEACVGGTYPQNYSKSKDYFPLCIFFLNYALIGAYGYCGNLCDRCINNNQIHYSREGVSKCAQCPDKVVNMLLLQGIFLAIMLYLLFLIRTNLKENANHETSAIMRILTNFLQILTSTNMIDLQWPESLTNFYKIFSQLGESSDRLLSFDCFLQNTLLANESNSFVYIKALMMSVMPLLIIFIYFLIMLIAVVNKGLGKKALARWIIATSVVTIYFLHPQVTKYVLGLFFCQKIHDKFYLQQDMQVECWTDDHMKNLLLIGVPFMLLWVILAPIVGFLILKRNKSKLLETEFKVRFQALYLGLNPQNYYWEFVNVFRKTFMVAINIFLQTQIDFFKALVTLMVLCIMYRIQIRNQPYKNQLINILEQREIQCSIVTFFGSLFFVSNELDNLGKRIVFIVIIVFVIWFMILWLYCFLYTQQYWILRKIAKYLRYLTLLPLQEEERTNIDIINQGYQVTDLGFDIIKEQDTMNDSYMSPKQWNLGFNKQYKMRKRKPIFKHSQSFNAQKSKNLIEIFKNDDKDIIQHKNTMNVESTVIKLSVVKSGNMSDYWSGLKLHDISNDTCKIDPDLNMLDTPLASRSINGVGFNLSQNQSIKLGQVLLSPNTRNNQRSILKKYTDKDTTDQILTQQYLSGKYNPKELFNGKKQRNYIGVAQSVNNKVNRRNLNNLDGKDEAQKALLQLSQVFSPKISQFSQGGTTRRENMMQLQNLSQRGILNQSLVSSKFEILPQTQEQIIFYPKKIEKPRSQFARMQNKNIQLVIMKLKDFDLSLGQQIKKFQ</sequence>